<name>A0ABX0M0S3_9BURK</name>
<dbReference type="InterPro" id="IPR036380">
    <property type="entry name" value="Isochorismatase-like_sf"/>
</dbReference>
<proteinExistence type="predicted"/>
<evidence type="ECO:0000259" key="2">
    <source>
        <dbReference type="Pfam" id="PF00857"/>
    </source>
</evidence>
<evidence type="ECO:0000313" key="4">
    <source>
        <dbReference type="Proteomes" id="UP000819052"/>
    </source>
</evidence>
<comment type="caution">
    <text evidence="3">The sequence shown here is derived from an EMBL/GenBank/DDBJ whole genome shotgun (WGS) entry which is preliminary data.</text>
</comment>
<dbReference type="SUPFAM" id="SSF52499">
    <property type="entry name" value="Isochorismatase-like hydrolases"/>
    <property type="match status" value="1"/>
</dbReference>
<dbReference type="EMBL" id="VVIW01000001">
    <property type="protein sequence ID" value="NHZ38695.1"/>
    <property type="molecule type" value="Genomic_DNA"/>
</dbReference>
<organism evidence="3 4">
    <name type="scientific">Massilia aquatica</name>
    <dbReference type="NCBI Taxonomy" id="2609000"/>
    <lineage>
        <taxon>Bacteria</taxon>
        <taxon>Pseudomonadati</taxon>
        <taxon>Pseudomonadota</taxon>
        <taxon>Betaproteobacteria</taxon>
        <taxon>Burkholderiales</taxon>
        <taxon>Oxalobacteraceae</taxon>
        <taxon>Telluria group</taxon>
        <taxon>Massilia</taxon>
    </lineage>
</organism>
<dbReference type="InterPro" id="IPR000868">
    <property type="entry name" value="Isochorismatase-like_dom"/>
</dbReference>
<feature type="domain" description="Isochorismatase-like" evidence="2">
    <location>
        <begin position="7"/>
        <end position="178"/>
    </location>
</feature>
<reference evidence="3 4" key="1">
    <citation type="submission" date="2019-09" db="EMBL/GenBank/DDBJ databases">
        <title>Taxonomy of Antarctic Massilia spp.: description of Massilia rubra sp. nov., Massilia aquatica sp. nov., Massilia mucilaginosa sp. nov., Massilia frigida sp. nov. isolated from streams, lakes and regoliths.</title>
        <authorList>
            <person name="Holochova P."/>
            <person name="Sedlacek I."/>
            <person name="Kralova S."/>
            <person name="Maslanova I."/>
            <person name="Busse H.-J."/>
            <person name="Stankova E."/>
            <person name="Vrbovska V."/>
            <person name="Kovarovic V."/>
            <person name="Bartak M."/>
            <person name="Svec P."/>
            <person name="Pantucek R."/>
        </authorList>
    </citation>
    <scope>NUCLEOTIDE SEQUENCE [LARGE SCALE GENOMIC DNA]</scope>
    <source>
        <strain evidence="3 4">CCM 8693</strain>
    </source>
</reference>
<sequence>MRCDLPALIIIDMQKAMANPHAGHRNNPEAGECIERLLAAWRAADAPVVHVRHMSRTPGSLFWPGQAGAQFQQALAPLPREHVVEKNVPDAFVHSGLERWLHVRGIERVVMAGVSTNNSVEGSARSAGNLGFDTTVVADACFAFACTDYAGQARSADEVHAMALANLAADYATISDSASVLHALFDAT</sequence>
<dbReference type="GO" id="GO:0016787">
    <property type="term" value="F:hydrolase activity"/>
    <property type="evidence" value="ECO:0007669"/>
    <property type="project" value="UniProtKB-KW"/>
</dbReference>
<dbReference type="Gene3D" id="3.40.50.850">
    <property type="entry name" value="Isochorismatase-like"/>
    <property type="match status" value="1"/>
</dbReference>
<accession>A0ABX0M0S3</accession>
<keyword evidence="1 3" id="KW-0378">Hydrolase</keyword>
<dbReference type="PANTHER" id="PTHR43540">
    <property type="entry name" value="PEROXYUREIDOACRYLATE/UREIDOACRYLATE AMIDOHYDROLASE-RELATED"/>
    <property type="match status" value="1"/>
</dbReference>
<dbReference type="CDD" id="cd01014">
    <property type="entry name" value="nicotinamidase_related"/>
    <property type="match status" value="1"/>
</dbReference>
<keyword evidence="4" id="KW-1185">Reference proteome</keyword>
<protein>
    <submittedName>
        <fullName evidence="3">Cysteine hydrolase</fullName>
    </submittedName>
</protein>
<evidence type="ECO:0000313" key="3">
    <source>
        <dbReference type="EMBL" id="NHZ38695.1"/>
    </source>
</evidence>
<dbReference type="Pfam" id="PF00857">
    <property type="entry name" value="Isochorismatase"/>
    <property type="match status" value="1"/>
</dbReference>
<dbReference type="Proteomes" id="UP000819052">
    <property type="component" value="Unassembled WGS sequence"/>
</dbReference>
<dbReference type="RefSeq" id="WP_167073704.1">
    <property type="nucleotide sequence ID" value="NZ_VVIW01000001.1"/>
</dbReference>
<dbReference type="PANTHER" id="PTHR43540:SF1">
    <property type="entry name" value="ISOCHORISMATASE HYDROLASE"/>
    <property type="match status" value="1"/>
</dbReference>
<dbReference type="InterPro" id="IPR050272">
    <property type="entry name" value="Isochorismatase-like_hydrls"/>
</dbReference>
<evidence type="ECO:0000256" key="1">
    <source>
        <dbReference type="ARBA" id="ARBA00022801"/>
    </source>
</evidence>
<gene>
    <name evidence="3" type="ORF">F1609_00720</name>
</gene>